<organism evidence="2 3">
    <name type="scientific">Mycoplasma phocoenae</name>
    <dbReference type="NCBI Taxonomy" id="754517"/>
    <lineage>
        <taxon>Bacteria</taxon>
        <taxon>Bacillati</taxon>
        <taxon>Mycoplasmatota</taxon>
        <taxon>Mollicutes</taxon>
        <taxon>Mycoplasmataceae</taxon>
        <taxon>Mycoplasma</taxon>
    </lineage>
</organism>
<accession>A0A858U459</accession>
<dbReference type="GO" id="GO:0016740">
    <property type="term" value="F:transferase activity"/>
    <property type="evidence" value="ECO:0007669"/>
    <property type="project" value="UniProtKB-KW"/>
</dbReference>
<proteinExistence type="predicted"/>
<dbReference type="CDD" id="cd06661">
    <property type="entry name" value="GGCT_like"/>
    <property type="match status" value="1"/>
</dbReference>
<dbReference type="SUPFAM" id="SSF110857">
    <property type="entry name" value="Gamma-glutamyl cyclotransferase-like"/>
    <property type="match status" value="1"/>
</dbReference>
<dbReference type="RefSeq" id="WP_169605281.1">
    <property type="nucleotide sequence ID" value="NZ_CP051481.1"/>
</dbReference>
<dbReference type="Proteomes" id="UP000501060">
    <property type="component" value="Chromosome"/>
</dbReference>
<evidence type="ECO:0000313" key="2">
    <source>
        <dbReference type="EMBL" id="QJG67232.1"/>
    </source>
</evidence>
<dbReference type="InterPro" id="IPR009288">
    <property type="entry name" value="AIG2-like_dom"/>
</dbReference>
<gene>
    <name evidence="2" type="ORF">HGG69_02875</name>
</gene>
<dbReference type="Pfam" id="PF06094">
    <property type="entry name" value="GGACT"/>
    <property type="match status" value="1"/>
</dbReference>
<reference evidence="2 3" key="1">
    <citation type="submission" date="2020-04" db="EMBL/GenBank/DDBJ databases">
        <title>Novel Mycoplasma species detected in Phocoena phocoena (harbor porpoise) from the USA.</title>
        <authorList>
            <person name="Volokhov D.V."/>
        </authorList>
    </citation>
    <scope>NUCLEOTIDE SEQUENCE [LARGE SCALE GENOMIC DNA]</scope>
    <source>
        <strain evidence="2 3">Phocoena C-264-GEN</strain>
    </source>
</reference>
<evidence type="ECO:0000313" key="3">
    <source>
        <dbReference type="Proteomes" id="UP000501060"/>
    </source>
</evidence>
<dbReference type="AlphaFoldDB" id="A0A858U459"/>
<keyword evidence="3" id="KW-1185">Reference proteome</keyword>
<evidence type="ECO:0000259" key="1">
    <source>
        <dbReference type="Pfam" id="PF06094"/>
    </source>
</evidence>
<dbReference type="EMBL" id="CP051481">
    <property type="protein sequence ID" value="QJG67232.1"/>
    <property type="molecule type" value="Genomic_DNA"/>
</dbReference>
<protein>
    <submittedName>
        <fullName evidence="2">Gamma-glutamylcyclotransferase</fullName>
    </submittedName>
</protein>
<sequence length="93" mass="11044">MNFKKNLFVYGTLKDEFFQKHIFNKKINTQKATLQGYSIINDDLNYLNIIEDKNGLIEGYLLKLTKKQLFFADLWESTPLYKKNKSESTNKKK</sequence>
<dbReference type="InterPro" id="IPR036568">
    <property type="entry name" value="GGCT-like_sf"/>
</dbReference>
<keyword evidence="2" id="KW-0808">Transferase</keyword>
<dbReference type="Gene3D" id="3.10.490.10">
    <property type="entry name" value="Gamma-glutamyl cyclotransferase-like"/>
    <property type="match status" value="1"/>
</dbReference>
<dbReference type="InterPro" id="IPR013024">
    <property type="entry name" value="GGCT-like"/>
</dbReference>
<name>A0A858U459_9MOLU</name>
<feature type="domain" description="Gamma-glutamylcyclotransferase AIG2-like" evidence="1">
    <location>
        <begin position="7"/>
        <end position="85"/>
    </location>
</feature>
<dbReference type="KEGG" id="mphe:HGG69_02875"/>